<keyword evidence="4 6" id="KW-0378">Hydrolase</keyword>
<evidence type="ECO:0000256" key="5">
    <source>
        <dbReference type="ARBA" id="ARBA00022839"/>
    </source>
</evidence>
<keyword evidence="6" id="KW-0235">DNA replication</keyword>
<dbReference type="NCBIfam" id="TIGR00619">
    <property type="entry name" value="sbcd"/>
    <property type="match status" value="1"/>
</dbReference>
<dbReference type="InterPro" id="IPR004593">
    <property type="entry name" value="SbcD"/>
</dbReference>
<dbReference type="RefSeq" id="WP_219057595.1">
    <property type="nucleotide sequence ID" value="NZ_JAHBBH010000001.1"/>
</dbReference>
<organism evidence="9 10">
    <name type="scientific">Bifidobacterium miconis</name>
    <dbReference type="NCBI Taxonomy" id="2834435"/>
    <lineage>
        <taxon>Bacteria</taxon>
        <taxon>Bacillati</taxon>
        <taxon>Actinomycetota</taxon>
        <taxon>Actinomycetes</taxon>
        <taxon>Bifidobacteriales</taxon>
        <taxon>Bifidobacteriaceae</taxon>
        <taxon>Bifidobacterium</taxon>
    </lineage>
</organism>
<dbReference type="InterPro" id="IPR004843">
    <property type="entry name" value="Calcineurin-like_PHP"/>
</dbReference>
<name>A0ABS6WBP3_9BIFI</name>
<dbReference type="InterPro" id="IPR041796">
    <property type="entry name" value="Mre11_N"/>
</dbReference>
<evidence type="ECO:0000256" key="2">
    <source>
        <dbReference type="ARBA" id="ARBA00013365"/>
    </source>
</evidence>
<dbReference type="EMBL" id="JAHBBH010000001">
    <property type="protein sequence ID" value="MBW3091471.1"/>
    <property type="molecule type" value="Genomic_DNA"/>
</dbReference>
<comment type="function">
    <text evidence="6">SbcCD cleaves DNA hairpin structures. These structures can inhibit DNA replication and are intermediates in certain DNA recombination reactions. The complex acts as a 3'-&gt;5' double strand exonuclease that can open hairpins. It also has a 5' single-strand endonuclease activity.</text>
</comment>
<comment type="caution">
    <text evidence="9">The sequence shown here is derived from an EMBL/GenBank/DDBJ whole genome shotgun (WGS) entry which is preliminary data.</text>
</comment>
<evidence type="ECO:0000256" key="6">
    <source>
        <dbReference type="RuleBase" id="RU363069"/>
    </source>
</evidence>
<comment type="similarity">
    <text evidence="1 6">Belongs to the SbcD family.</text>
</comment>
<dbReference type="PANTHER" id="PTHR30337">
    <property type="entry name" value="COMPONENT OF ATP-DEPENDENT DSDNA EXONUCLEASE"/>
    <property type="match status" value="1"/>
</dbReference>
<evidence type="ECO:0000259" key="8">
    <source>
        <dbReference type="Pfam" id="PF00149"/>
    </source>
</evidence>
<evidence type="ECO:0000256" key="7">
    <source>
        <dbReference type="SAM" id="MobiDB-lite"/>
    </source>
</evidence>
<proteinExistence type="inferred from homology"/>
<keyword evidence="10" id="KW-1185">Reference proteome</keyword>
<evidence type="ECO:0000256" key="4">
    <source>
        <dbReference type="ARBA" id="ARBA00022801"/>
    </source>
</evidence>
<feature type="domain" description="Calcineurin-like phosphoesterase" evidence="8">
    <location>
        <begin position="1"/>
        <end position="238"/>
    </location>
</feature>
<keyword evidence="6" id="KW-0233">DNA recombination</keyword>
<gene>
    <name evidence="6 9" type="primary">sbcD</name>
    <name evidence="9" type="ORF">KIH79_00585</name>
</gene>
<feature type="compositionally biased region" description="Basic and acidic residues" evidence="7">
    <location>
        <begin position="415"/>
        <end position="425"/>
    </location>
</feature>
<reference evidence="9 10" key="1">
    <citation type="submission" date="2021-05" db="EMBL/GenBank/DDBJ databases">
        <title>Phylogenetic classification of ten novel species belonging to the genus Bifidobacterium comprising B. colchicus sp. nov., B. abeli sp. nov., B. bicoloris sp. nov., B. guerezis sp. nov., B. rosaliae sp. nov., B. santillanensis sp. nov., B. argentati sp. nov., B. amazzoni sp. nov., B. pluviali sp. nov., and B. pinnaculum sp. nov.</title>
        <authorList>
            <person name="Lugli G.A."/>
            <person name="Ruiz Garcia L."/>
            <person name="Margolles A."/>
            <person name="Ventura M."/>
        </authorList>
    </citation>
    <scope>NUCLEOTIDE SEQUENCE [LARGE SCALE GENOMIC DNA]</scope>
    <source>
        <strain evidence="9 10">82T10</strain>
    </source>
</reference>
<evidence type="ECO:0000256" key="1">
    <source>
        <dbReference type="ARBA" id="ARBA00010555"/>
    </source>
</evidence>
<evidence type="ECO:0000313" key="9">
    <source>
        <dbReference type="EMBL" id="MBW3091471.1"/>
    </source>
</evidence>
<keyword evidence="5 6" id="KW-0269">Exonuclease</keyword>
<dbReference type="Proteomes" id="UP000700815">
    <property type="component" value="Unassembled WGS sequence"/>
</dbReference>
<evidence type="ECO:0000256" key="3">
    <source>
        <dbReference type="ARBA" id="ARBA00022722"/>
    </source>
</evidence>
<evidence type="ECO:0000313" key="10">
    <source>
        <dbReference type="Proteomes" id="UP000700815"/>
    </source>
</evidence>
<sequence>MRVLHTSDWHIGRRFKGLSLRKYQRTALEWLIGVIEREHVQVLCVSGDVYDQSMPSGDAVQLFNEMFVRLGRTMVDGEPLEIIITPGNHDSAVRLDAGSALMQPNIHMRCRIDDIAEPVIVERDDESMAVYALPYLDPDAARSQLQGVLDSSGVDWTIPRSHEGMMRAALQLVTRDLAERHVSDPDMPAVLMAHAFVGGAQSSDSERAITVGGVDSVPAGLFSNSGLDYLALGHLHRPQQVRIPVLDAADSVFAYDRTPQARYSGSLLAYSFSESHNPPVAGNGKSVVVFDATCHGIEHLHTLPVESGEPAFAQVEGSVEDIQDEETVQRHRDDWVSVTVHVSEFPQGIYQKIDGWYPYALEKNLVYDRRLDAGRRQTIDLRKVTSEMEVLNQFVRDQIGRMPNDAERAVLERTVESVRSDHAEYAGDDGAAGERRDENADGTVTNDDTAAKER</sequence>
<dbReference type="Pfam" id="PF00149">
    <property type="entry name" value="Metallophos"/>
    <property type="match status" value="1"/>
</dbReference>
<dbReference type="InterPro" id="IPR050535">
    <property type="entry name" value="DNA_Repair-Maintenance_Comp"/>
</dbReference>
<dbReference type="PANTHER" id="PTHR30337:SF0">
    <property type="entry name" value="NUCLEASE SBCCD SUBUNIT D"/>
    <property type="match status" value="1"/>
</dbReference>
<comment type="subunit">
    <text evidence="6">Heterodimer of SbcC and SbcD.</text>
</comment>
<keyword evidence="6" id="KW-0255">Endonuclease</keyword>
<feature type="region of interest" description="Disordered" evidence="7">
    <location>
        <begin position="415"/>
        <end position="454"/>
    </location>
</feature>
<accession>A0ABS6WBP3</accession>
<dbReference type="GO" id="GO:0004527">
    <property type="term" value="F:exonuclease activity"/>
    <property type="evidence" value="ECO:0007669"/>
    <property type="project" value="UniProtKB-KW"/>
</dbReference>
<dbReference type="CDD" id="cd00840">
    <property type="entry name" value="MPP_Mre11_N"/>
    <property type="match status" value="1"/>
</dbReference>
<keyword evidence="3 6" id="KW-0540">Nuclease</keyword>
<protein>
    <recommendedName>
        <fullName evidence="2 6">Nuclease SbcCD subunit D</fullName>
    </recommendedName>
</protein>